<dbReference type="GO" id="GO:0005730">
    <property type="term" value="C:nucleolus"/>
    <property type="evidence" value="ECO:0007669"/>
    <property type="project" value="TreeGrafter"/>
</dbReference>
<evidence type="ECO:0000256" key="3">
    <source>
        <dbReference type="ARBA" id="ARBA00022737"/>
    </source>
</evidence>
<dbReference type="Pfam" id="PF00400">
    <property type="entry name" value="WD40"/>
    <property type="match status" value="1"/>
</dbReference>
<evidence type="ECO:0000256" key="4">
    <source>
        <dbReference type="ARBA" id="ARBA00023242"/>
    </source>
</evidence>
<proteinExistence type="predicted"/>
<dbReference type="Proteomes" id="UP000315496">
    <property type="component" value="Chromosome 2"/>
</dbReference>
<sequence length="527" mass="58393">MLRHTPLVAMPTEAETRPPLVAFCESFSHQTAFELYGGAVPALSPNMSGTDVAVATSNRVVFLRLPESDITTGTSRLRASTTAVAYRHDGELYAAADESGAVEVFTPGQASWLKRFYDSTEPVGGVCFTSDGLRLAAVTRTGRLFVWAIGTEELQFATQAHNDVARNVLMLGENTCVTIGYDGYLRVWDIREKYIEEDVSQDQKKRKRASGGPSLEKDQSSKPIMFEYDLCGPIDCFYTAEGYLYVGAGGHIYSFLISQQADTLELKPFAQSDSIAKGVSCLSVQTTAHGTLLFAGCFDGTIRVFDARTLVYITNIARLPHAVLSLTTQRLVLRSHAFAIVVGQNANLLTVFSTDSLPVATQKAIKELTNDKPKERTREELIAMARQNIDYAVHSFQPRPSLTQVDMFLAIGQGVRALKLGLVKDREITASILLELECRGFKAYRAHLSELTTREKIKLFVFCKASIGNQMLVGPFLRACTTILEEERSETMEPDLRQVVIDFTKELHSELQLISELSELKRSLTWL</sequence>
<dbReference type="PANTHER" id="PTHR19924">
    <property type="entry name" value="UTP15 U3 SMALL NUCLEOLAR RNA-ASSOCIATED PROTEIN 15 FAMILY MEMBER"/>
    <property type="match status" value="1"/>
</dbReference>
<dbReference type="InterPro" id="IPR001680">
    <property type="entry name" value="WD40_rpt"/>
</dbReference>
<dbReference type="PANTHER" id="PTHR19924:SF26">
    <property type="entry name" value="U3 SMALL NUCLEOLAR RNA-ASSOCIATED PROTEIN 15 HOMOLOG"/>
    <property type="match status" value="1"/>
</dbReference>
<evidence type="ECO:0000313" key="5">
    <source>
        <dbReference type="EMBL" id="TNJ28312.1"/>
    </source>
</evidence>
<dbReference type="InterPro" id="IPR011047">
    <property type="entry name" value="Quinoprotein_ADH-like_sf"/>
</dbReference>
<dbReference type="OrthoDB" id="431715at2759"/>
<reference evidence="5 6" key="1">
    <citation type="submission" date="2019-05" db="EMBL/GenBank/DDBJ databases">
        <title>The compact genome of Giardia muris reveals important steps in the evolution of intestinal protozoan parasites.</title>
        <authorList>
            <person name="Xu F."/>
            <person name="Jimenez-Gonzalez A."/>
            <person name="Einarsson E."/>
            <person name="Astvaldsson A."/>
            <person name="Peirasmaki D."/>
            <person name="Eckmann L."/>
            <person name="Andersson J.O."/>
            <person name="Svard S.G."/>
            <person name="Jerlstrom-Hultqvist J."/>
        </authorList>
    </citation>
    <scope>NUCLEOTIDE SEQUENCE [LARGE SCALE GENOMIC DNA]</scope>
    <source>
        <strain evidence="5 6">Roberts-Thomson</strain>
    </source>
</reference>
<dbReference type="EMBL" id="VDLU01000002">
    <property type="protein sequence ID" value="TNJ28312.1"/>
    <property type="molecule type" value="Genomic_DNA"/>
</dbReference>
<dbReference type="Gene3D" id="2.130.10.10">
    <property type="entry name" value="YVTN repeat-like/Quinoprotein amine dehydrogenase"/>
    <property type="match status" value="2"/>
</dbReference>
<dbReference type="GO" id="GO:0006364">
    <property type="term" value="P:rRNA processing"/>
    <property type="evidence" value="ECO:0007669"/>
    <property type="project" value="TreeGrafter"/>
</dbReference>
<dbReference type="VEuPathDB" id="GiardiaDB:GMRT_11251"/>
<comment type="caution">
    <text evidence="5">The sequence shown here is derived from an EMBL/GenBank/DDBJ whole genome shotgun (WGS) entry which is preliminary data.</text>
</comment>
<comment type="subcellular location">
    <subcellularLocation>
        <location evidence="1">Nucleus</location>
    </subcellularLocation>
</comment>
<keyword evidence="2" id="KW-0853">WD repeat</keyword>
<dbReference type="SMART" id="SM00320">
    <property type="entry name" value="WD40"/>
    <property type="match status" value="3"/>
</dbReference>
<evidence type="ECO:0000256" key="2">
    <source>
        <dbReference type="ARBA" id="ARBA00022574"/>
    </source>
</evidence>
<dbReference type="AlphaFoldDB" id="A0A4Z1SR13"/>
<protein>
    <submittedName>
        <fullName evidence="5">Src-associated protein-like protein</fullName>
    </submittedName>
</protein>
<evidence type="ECO:0000256" key="1">
    <source>
        <dbReference type="ARBA" id="ARBA00004123"/>
    </source>
</evidence>
<accession>A0A4Z1SR13</accession>
<keyword evidence="3" id="KW-0677">Repeat</keyword>
<name>A0A4Z1SR13_GIAMU</name>
<keyword evidence="4" id="KW-0539">Nucleus</keyword>
<organism evidence="5 6">
    <name type="scientific">Giardia muris</name>
    <dbReference type="NCBI Taxonomy" id="5742"/>
    <lineage>
        <taxon>Eukaryota</taxon>
        <taxon>Metamonada</taxon>
        <taxon>Diplomonadida</taxon>
        <taxon>Hexamitidae</taxon>
        <taxon>Giardiinae</taxon>
        <taxon>Giardia</taxon>
    </lineage>
</organism>
<dbReference type="InterPro" id="IPR015943">
    <property type="entry name" value="WD40/YVTN_repeat-like_dom_sf"/>
</dbReference>
<keyword evidence="6" id="KW-1185">Reference proteome</keyword>
<dbReference type="GO" id="GO:0045943">
    <property type="term" value="P:positive regulation of transcription by RNA polymerase I"/>
    <property type="evidence" value="ECO:0007669"/>
    <property type="project" value="TreeGrafter"/>
</dbReference>
<gene>
    <name evidence="5" type="ORF">GMRT_11251</name>
</gene>
<evidence type="ECO:0000313" key="6">
    <source>
        <dbReference type="Proteomes" id="UP000315496"/>
    </source>
</evidence>
<dbReference type="SUPFAM" id="SSF50998">
    <property type="entry name" value="Quinoprotein alcohol dehydrogenase-like"/>
    <property type="match status" value="1"/>
</dbReference>